<evidence type="ECO:0000256" key="11">
    <source>
        <dbReference type="PROSITE-ProRule" id="PRU00433"/>
    </source>
</evidence>
<dbReference type="InterPro" id="IPR009056">
    <property type="entry name" value="Cyt_c-like_dom"/>
</dbReference>
<evidence type="ECO:0000256" key="3">
    <source>
        <dbReference type="ARBA" id="ARBA00022448"/>
    </source>
</evidence>
<dbReference type="SUPFAM" id="SSF46626">
    <property type="entry name" value="Cytochrome c"/>
    <property type="match status" value="1"/>
</dbReference>
<accession>A0A1I5SYB4</accession>
<evidence type="ECO:0000256" key="5">
    <source>
        <dbReference type="ARBA" id="ARBA00022723"/>
    </source>
</evidence>
<dbReference type="EMBL" id="FOXP01000006">
    <property type="protein sequence ID" value="SFP75631.1"/>
    <property type="molecule type" value="Genomic_DNA"/>
</dbReference>
<dbReference type="PANTHER" id="PTHR22888">
    <property type="entry name" value="CYTOCHROME C OXIDASE, SUBUNIT II"/>
    <property type="match status" value="1"/>
</dbReference>
<dbReference type="GO" id="GO:0016020">
    <property type="term" value="C:membrane"/>
    <property type="evidence" value="ECO:0007669"/>
    <property type="project" value="UniProtKB-SubCell"/>
</dbReference>
<dbReference type="GO" id="GO:0042773">
    <property type="term" value="P:ATP synthesis coupled electron transport"/>
    <property type="evidence" value="ECO:0007669"/>
    <property type="project" value="TreeGrafter"/>
</dbReference>
<evidence type="ECO:0000313" key="16">
    <source>
        <dbReference type="Proteomes" id="UP000199586"/>
    </source>
</evidence>
<evidence type="ECO:0000256" key="12">
    <source>
        <dbReference type="SAM" id="Phobius"/>
    </source>
</evidence>
<dbReference type="Pfam" id="PF00034">
    <property type="entry name" value="Cytochrom_C"/>
    <property type="match status" value="1"/>
</dbReference>
<keyword evidence="4 11" id="KW-0349">Heme</keyword>
<comment type="similarity">
    <text evidence="2">Belongs to the cytochrome c oxidase subunit 2 family.</text>
</comment>
<evidence type="ECO:0000256" key="9">
    <source>
        <dbReference type="ARBA" id="ARBA00023136"/>
    </source>
</evidence>
<dbReference type="PROSITE" id="PS50857">
    <property type="entry name" value="COX2_CUA"/>
    <property type="match status" value="1"/>
</dbReference>
<reference evidence="15 16" key="1">
    <citation type="submission" date="2016-10" db="EMBL/GenBank/DDBJ databases">
        <authorList>
            <person name="de Groot N.N."/>
        </authorList>
    </citation>
    <scope>NUCLEOTIDE SEQUENCE [LARGE SCALE GENOMIC DNA]</scope>
    <source>
        <strain evidence="15 16">CGMCC 1.9113</strain>
    </source>
</reference>
<keyword evidence="12" id="KW-1133">Transmembrane helix</keyword>
<dbReference type="Proteomes" id="UP000199586">
    <property type="component" value="Unassembled WGS sequence"/>
</dbReference>
<feature type="domain" description="Cytochrome oxidase subunit II copper A binding" evidence="13">
    <location>
        <begin position="130"/>
        <end position="244"/>
    </location>
</feature>
<keyword evidence="6" id="KW-0249">Electron transport</keyword>
<dbReference type="InterPro" id="IPR045187">
    <property type="entry name" value="CcO_II"/>
</dbReference>
<keyword evidence="8" id="KW-0186">Copper</keyword>
<dbReference type="InterPro" id="IPR036909">
    <property type="entry name" value="Cyt_c-like_dom_sf"/>
</dbReference>
<dbReference type="Gene3D" id="2.60.40.420">
    <property type="entry name" value="Cupredoxins - blue copper proteins"/>
    <property type="match status" value="1"/>
</dbReference>
<evidence type="ECO:0000256" key="4">
    <source>
        <dbReference type="ARBA" id="ARBA00022617"/>
    </source>
</evidence>
<dbReference type="PANTHER" id="PTHR22888:SF9">
    <property type="entry name" value="CYTOCHROME C OXIDASE SUBUNIT 2"/>
    <property type="match status" value="1"/>
</dbReference>
<keyword evidence="12" id="KW-0812">Transmembrane</keyword>
<comment type="catalytic activity">
    <reaction evidence="10">
        <text>4 Fe(II)-[cytochrome c] + O2 + 8 H(+)(in) = 4 Fe(III)-[cytochrome c] + 2 H2O + 4 H(+)(out)</text>
        <dbReference type="Rhea" id="RHEA:11436"/>
        <dbReference type="Rhea" id="RHEA-COMP:10350"/>
        <dbReference type="Rhea" id="RHEA-COMP:14399"/>
        <dbReference type="ChEBI" id="CHEBI:15377"/>
        <dbReference type="ChEBI" id="CHEBI:15378"/>
        <dbReference type="ChEBI" id="CHEBI:15379"/>
        <dbReference type="ChEBI" id="CHEBI:29033"/>
        <dbReference type="ChEBI" id="CHEBI:29034"/>
        <dbReference type="EC" id="7.1.1.9"/>
    </reaction>
</comment>
<keyword evidence="5 11" id="KW-0479">Metal-binding</keyword>
<name>A0A1I5SYB4_9SPHN</name>
<dbReference type="InterPro" id="IPR034236">
    <property type="entry name" value="CuRO_CcO_Caa3_II"/>
</dbReference>
<dbReference type="PROSITE" id="PS00078">
    <property type="entry name" value="COX2"/>
    <property type="match status" value="1"/>
</dbReference>
<feature type="domain" description="Cytochrome c" evidence="14">
    <location>
        <begin position="253"/>
        <end position="345"/>
    </location>
</feature>
<dbReference type="InterPro" id="IPR001505">
    <property type="entry name" value="Copper_CuA"/>
</dbReference>
<evidence type="ECO:0000259" key="14">
    <source>
        <dbReference type="PROSITE" id="PS51007"/>
    </source>
</evidence>
<dbReference type="InterPro" id="IPR002429">
    <property type="entry name" value="CcO_II-like_C"/>
</dbReference>
<keyword evidence="3" id="KW-0813">Transport</keyword>
<dbReference type="RefSeq" id="WP_425441090.1">
    <property type="nucleotide sequence ID" value="NZ_FOXP01000006.1"/>
</dbReference>
<sequence length="345" mass="36159">MDADNRIRQEGGTTAREATIDAIIGRRVTGSVLPALLLAACNRHQSALAPFGAEAASTRTLTIVLLVAAVVIAASMTLLMRHAIRTPGERLTHDQGMKLVLWAGGVFPTILLFALLAASLPLMRPAPVSPADLRIKVEGEQFWWRVVTAPGPGQLVSANEVRLPVGRTVAIDLAGGDVIHSFWIPGLAGKMDMIPGRINTLVVRADKPGRYRGVCTEFCGLSHALMAFDVVAMEPAAFDGWMAGQRGASATASAAAPGAALFARYGCGGCHAIRGTDAASAIGPDLSRYGNRATLAAGILPMTTANTAAFIRHPEATKPGVRMPAFDHMPEADAVAIATYLQGLK</sequence>
<dbReference type="GO" id="GO:0004129">
    <property type="term" value="F:cytochrome-c oxidase activity"/>
    <property type="evidence" value="ECO:0007669"/>
    <property type="project" value="UniProtKB-EC"/>
</dbReference>
<evidence type="ECO:0000256" key="6">
    <source>
        <dbReference type="ARBA" id="ARBA00022982"/>
    </source>
</evidence>
<evidence type="ECO:0000256" key="7">
    <source>
        <dbReference type="ARBA" id="ARBA00023004"/>
    </source>
</evidence>
<protein>
    <submittedName>
        <fullName evidence="15">Cytochrome c oxidase subunit 2</fullName>
    </submittedName>
</protein>
<dbReference type="PROSITE" id="PS51007">
    <property type="entry name" value="CYTC"/>
    <property type="match status" value="1"/>
</dbReference>
<proteinExistence type="inferred from homology"/>
<dbReference type="STRING" id="634430.SAMN04488241_106235"/>
<dbReference type="AlphaFoldDB" id="A0A1I5SYB4"/>
<evidence type="ECO:0000313" key="15">
    <source>
        <dbReference type="EMBL" id="SFP75631.1"/>
    </source>
</evidence>
<feature type="transmembrane region" description="Helical" evidence="12">
    <location>
        <begin position="60"/>
        <end position="79"/>
    </location>
</feature>
<dbReference type="CDD" id="cd04213">
    <property type="entry name" value="CuRO_CcO_Caa3_II"/>
    <property type="match status" value="1"/>
</dbReference>
<keyword evidence="16" id="KW-1185">Reference proteome</keyword>
<dbReference type="InterPro" id="IPR008972">
    <property type="entry name" value="Cupredoxin"/>
</dbReference>
<dbReference type="SUPFAM" id="SSF49503">
    <property type="entry name" value="Cupredoxins"/>
    <property type="match status" value="1"/>
</dbReference>
<evidence type="ECO:0000259" key="13">
    <source>
        <dbReference type="PROSITE" id="PS50857"/>
    </source>
</evidence>
<evidence type="ECO:0000256" key="2">
    <source>
        <dbReference type="ARBA" id="ARBA00007866"/>
    </source>
</evidence>
<comment type="subcellular location">
    <subcellularLocation>
        <location evidence="1">Membrane</location>
    </subcellularLocation>
</comment>
<organism evidence="15 16">
    <name type="scientific">Sphingomonas rubra</name>
    <dbReference type="NCBI Taxonomy" id="634430"/>
    <lineage>
        <taxon>Bacteria</taxon>
        <taxon>Pseudomonadati</taxon>
        <taxon>Pseudomonadota</taxon>
        <taxon>Alphaproteobacteria</taxon>
        <taxon>Sphingomonadales</taxon>
        <taxon>Sphingomonadaceae</taxon>
        <taxon>Sphingomonas</taxon>
    </lineage>
</organism>
<dbReference type="GO" id="GO:0020037">
    <property type="term" value="F:heme binding"/>
    <property type="evidence" value="ECO:0007669"/>
    <property type="project" value="InterPro"/>
</dbReference>
<evidence type="ECO:0000256" key="10">
    <source>
        <dbReference type="ARBA" id="ARBA00047816"/>
    </source>
</evidence>
<keyword evidence="9 12" id="KW-0472">Membrane</keyword>
<keyword evidence="7 11" id="KW-0408">Iron</keyword>
<dbReference type="GO" id="GO:0005507">
    <property type="term" value="F:copper ion binding"/>
    <property type="evidence" value="ECO:0007669"/>
    <property type="project" value="InterPro"/>
</dbReference>
<evidence type="ECO:0000256" key="8">
    <source>
        <dbReference type="ARBA" id="ARBA00023008"/>
    </source>
</evidence>
<dbReference type="Pfam" id="PF00116">
    <property type="entry name" value="COX2"/>
    <property type="match status" value="1"/>
</dbReference>
<evidence type="ECO:0000256" key="1">
    <source>
        <dbReference type="ARBA" id="ARBA00004370"/>
    </source>
</evidence>
<gene>
    <name evidence="15" type="ORF">SAMN04488241_106235</name>
</gene>
<feature type="transmembrane region" description="Helical" evidence="12">
    <location>
        <begin position="99"/>
        <end position="123"/>
    </location>
</feature>